<dbReference type="SMART" id="SM00931">
    <property type="entry name" value="NOSIC"/>
    <property type="match status" value="1"/>
</dbReference>
<keyword evidence="12" id="KW-1185">Reference proteome</keyword>
<dbReference type="InterPro" id="IPR027105">
    <property type="entry name" value="Prp31"/>
</dbReference>
<dbReference type="SUPFAM" id="SSF89124">
    <property type="entry name" value="Nop domain"/>
    <property type="match status" value="1"/>
</dbReference>
<dbReference type="Proteomes" id="UP000078561">
    <property type="component" value="Unassembled WGS sequence"/>
</dbReference>
<evidence type="ECO:0000256" key="6">
    <source>
        <dbReference type="ARBA" id="ARBA00023187"/>
    </source>
</evidence>
<keyword evidence="6" id="KW-0508">mRNA splicing</keyword>
<dbReference type="GO" id="GO:0003723">
    <property type="term" value="F:RNA binding"/>
    <property type="evidence" value="ECO:0007669"/>
    <property type="project" value="UniProtKB-KW"/>
</dbReference>
<dbReference type="Gene3D" id="1.10.246.90">
    <property type="entry name" value="Nop domain"/>
    <property type="match status" value="1"/>
</dbReference>
<dbReference type="Pfam" id="PF09785">
    <property type="entry name" value="Prp31_C"/>
    <property type="match status" value="1"/>
</dbReference>
<dbReference type="GO" id="GO:0046540">
    <property type="term" value="C:U4/U6 x U5 tri-snRNP complex"/>
    <property type="evidence" value="ECO:0007669"/>
    <property type="project" value="InterPro"/>
</dbReference>
<proteinExistence type="inferred from homology"/>
<dbReference type="OMA" id="IGNGPMD"/>
<evidence type="ECO:0000256" key="7">
    <source>
        <dbReference type="ARBA" id="ARBA00023242"/>
    </source>
</evidence>
<dbReference type="EMBL" id="LT554468">
    <property type="protein sequence ID" value="SAM05751.1"/>
    <property type="molecule type" value="Genomic_DNA"/>
</dbReference>
<evidence type="ECO:0000259" key="10">
    <source>
        <dbReference type="PROSITE" id="PS51358"/>
    </source>
</evidence>
<keyword evidence="4" id="KW-0747">Spliceosome</keyword>
<dbReference type="InterPro" id="IPR012976">
    <property type="entry name" value="NOSIC"/>
</dbReference>
<dbReference type="FunFam" id="1.10.287.4070:FF:000003">
    <property type="entry name" value="U4/U6 small nuclear ribonucleoprotein PRP31"/>
    <property type="match status" value="1"/>
</dbReference>
<accession>A0A163K6Y0</accession>
<dbReference type="AlphaFoldDB" id="A0A163K6Y0"/>
<dbReference type="GO" id="GO:0005687">
    <property type="term" value="C:U4 snRNP"/>
    <property type="evidence" value="ECO:0007669"/>
    <property type="project" value="TreeGrafter"/>
</dbReference>
<keyword evidence="5" id="KW-0694">RNA-binding</keyword>
<dbReference type="GO" id="GO:0000244">
    <property type="term" value="P:spliceosomal tri-snRNP complex assembly"/>
    <property type="evidence" value="ECO:0007669"/>
    <property type="project" value="InterPro"/>
</dbReference>
<dbReference type="PANTHER" id="PTHR13904">
    <property type="entry name" value="PRE-MRNA SPLICING FACTOR PRP31"/>
    <property type="match status" value="1"/>
</dbReference>
<dbReference type="PANTHER" id="PTHR13904:SF0">
    <property type="entry name" value="U4_U6 SMALL NUCLEAR RIBONUCLEOPROTEIN PRP31"/>
    <property type="match status" value="1"/>
</dbReference>
<dbReference type="InterPro" id="IPR002687">
    <property type="entry name" value="Nop_dom"/>
</dbReference>
<evidence type="ECO:0000256" key="2">
    <source>
        <dbReference type="ARBA" id="ARBA00005572"/>
    </source>
</evidence>
<keyword evidence="7" id="KW-0539">Nucleus</keyword>
<comment type="subcellular location">
    <subcellularLocation>
        <location evidence="1">Nucleus</location>
    </subcellularLocation>
</comment>
<evidence type="ECO:0000256" key="1">
    <source>
        <dbReference type="ARBA" id="ARBA00004123"/>
    </source>
</evidence>
<feature type="compositionally biased region" description="Low complexity" evidence="9">
    <location>
        <begin position="32"/>
        <end position="42"/>
    </location>
</feature>
<sequence length="519" mass="57203">MSSLADELAADLDFSDSDNEQQNSDQEEEQQQQEASSSTQNNKADDTDDSDDDTHTAATYSALKDTEKGSNKRKRTSVDTLEEDAHNIKKVCRFLYSKQVQDVIARIDHFESQDLKSTPRVMGSSEDDEEYRLIIQANSMTAEIDNEMQTIHKFIRDHYATKFPELESLVLNPLDYARTVKKIGNESNITNIDLRSILPSATIMVVTVTATTTNGRQLTDDEWQRTEEACDMALALEEARKKIINYVASRMTIIAPNLSHVVGSATAAQLLSAAGGLKEFCKIPGCNVQALGNNRKIALGFSVVTSNPHGGGFIAQSPLVLSMPQDLRRKATKIIAGKATLAGRIDQSRASTDGHLGREMREAIDQKLEKLQEPPPSKNIKALPIPDEGPKKKRGGKRVRRQKEAYAMTELRAARNRMTFGEQEEEVGYGDETEGLGMAAKQLGKIRATQADQRNKVKTPKLKNYGHNPSGLQTSGLASSLSFTPVQGIELIDPTAAAERVKKANEKYFGDGAFSIVRK</sequence>
<dbReference type="FunCoup" id="A0A163K6Y0">
    <property type="interactions" value="998"/>
</dbReference>
<dbReference type="OrthoDB" id="4771285at2759"/>
<dbReference type="PROSITE" id="PS51358">
    <property type="entry name" value="NOP"/>
    <property type="match status" value="1"/>
</dbReference>
<gene>
    <name evidence="11" type="primary">ABSGL_11626.1 scaffold 12295</name>
</gene>
<comment type="similarity">
    <text evidence="2">Belongs to the PRP31 family.</text>
</comment>
<feature type="compositionally biased region" description="Acidic residues" evidence="9">
    <location>
        <begin position="8"/>
        <end position="31"/>
    </location>
</feature>
<evidence type="ECO:0000256" key="5">
    <source>
        <dbReference type="ARBA" id="ARBA00022884"/>
    </source>
</evidence>
<evidence type="ECO:0000256" key="3">
    <source>
        <dbReference type="ARBA" id="ARBA00022664"/>
    </source>
</evidence>
<feature type="compositionally biased region" description="Basic residues" evidence="9">
    <location>
        <begin position="391"/>
        <end position="401"/>
    </location>
</feature>
<keyword evidence="8" id="KW-0687">Ribonucleoprotein</keyword>
<feature type="domain" description="Nop" evidence="10">
    <location>
        <begin position="254"/>
        <end position="373"/>
    </location>
</feature>
<dbReference type="GO" id="GO:0071011">
    <property type="term" value="C:precatalytic spliceosome"/>
    <property type="evidence" value="ECO:0007669"/>
    <property type="project" value="TreeGrafter"/>
</dbReference>
<dbReference type="STRING" id="4829.A0A163K6Y0"/>
<feature type="region of interest" description="Disordered" evidence="9">
    <location>
        <begin position="369"/>
        <end position="403"/>
    </location>
</feature>
<dbReference type="FunFam" id="1.10.246.90:FF:000002">
    <property type="entry name" value="U4/U6 small nuclear ribonucleoprotein Prp31"/>
    <property type="match status" value="1"/>
</dbReference>
<reference evidence="11" key="1">
    <citation type="submission" date="2016-04" db="EMBL/GenBank/DDBJ databases">
        <authorList>
            <person name="Evans L.H."/>
            <person name="Alamgir A."/>
            <person name="Owens N."/>
            <person name="Weber N.D."/>
            <person name="Virtaneva K."/>
            <person name="Barbian K."/>
            <person name="Babar A."/>
            <person name="Rosenke K."/>
        </authorList>
    </citation>
    <scope>NUCLEOTIDE SEQUENCE [LARGE SCALE GENOMIC DNA]</scope>
    <source>
        <strain evidence="11">CBS 101.48</strain>
    </source>
</reference>
<evidence type="ECO:0000256" key="8">
    <source>
        <dbReference type="ARBA" id="ARBA00023274"/>
    </source>
</evidence>
<protein>
    <recommendedName>
        <fullName evidence="10">Nop domain-containing protein</fullName>
    </recommendedName>
</protein>
<dbReference type="Gene3D" id="1.10.287.4070">
    <property type="match status" value="1"/>
</dbReference>
<feature type="region of interest" description="Disordered" evidence="9">
    <location>
        <begin position="448"/>
        <end position="473"/>
    </location>
</feature>
<name>A0A163K6Y0_ABSGL</name>
<dbReference type="InParanoid" id="A0A163K6Y0"/>
<keyword evidence="3" id="KW-0507">mRNA processing</keyword>
<evidence type="ECO:0000256" key="4">
    <source>
        <dbReference type="ARBA" id="ARBA00022728"/>
    </source>
</evidence>
<dbReference type="Pfam" id="PF01798">
    <property type="entry name" value="Nop"/>
    <property type="match status" value="1"/>
</dbReference>
<evidence type="ECO:0000313" key="12">
    <source>
        <dbReference type="Proteomes" id="UP000078561"/>
    </source>
</evidence>
<dbReference type="InterPro" id="IPR019175">
    <property type="entry name" value="Prp31_C"/>
</dbReference>
<feature type="region of interest" description="Disordered" evidence="9">
    <location>
        <begin position="1"/>
        <end position="82"/>
    </location>
</feature>
<dbReference type="InterPro" id="IPR036070">
    <property type="entry name" value="Nop_dom_sf"/>
</dbReference>
<dbReference type="InterPro" id="IPR042239">
    <property type="entry name" value="Nop_C"/>
</dbReference>
<evidence type="ECO:0000256" key="9">
    <source>
        <dbReference type="SAM" id="MobiDB-lite"/>
    </source>
</evidence>
<organism evidence="11">
    <name type="scientific">Absidia glauca</name>
    <name type="common">Pin mould</name>
    <dbReference type="NCBI Taxonomy" id="4829"/>
    <lineage>
        <taxon>Eukaryota</taxon>
        <taxon>Fungi</taxon>
        <taxon>Fungi incertae sedis</taxon>
        <taxon>Mucoromycota</taxon>
        <taxon>Mucoromycotina</taxon>
        <taxon>Mucoromycetes</taxon>
        <taxon>Mucorales</taxon>
        <taxon>Cunninghamellaceae</taxon>
        <taxon>Absidia</taxon>
    </lineage>
</organism>
<evidence type="ECO:0000313" key="11">
    <source>
        <dbReference type="EMBL" id="SAM05751.1"/>
    </source>
</evidence>